<comment type="caution">
    <text evidence="2">The sequence shown here is derived from an EMBL/GenBank/DDBJ whole genome shotgun (WGS) entry which is preliminary data.</text>
</comment>
<accession>S7W8C9</accession>
<feature type="signal peptide" evidence="1">
    <location>
        <begin position="1"/>
        <end position="19"/>
    </location>
</feature>
<dbReference type="AlphaFoldDB" id="S7W8C9"/>
<evidence type="ECO:0000313" key="3">
    <source>
        <dbReference type="Proteomes" id="UP000014978"/>
    </source>
</evidence>
<evidence type="ECO:0000313" key="2">
    <source>
        <dbReference type="EMBL" id="EPR79120.1"/>
    </source>
</evidence>
<gene>
    <name evidence="2" type="ORF">SLOPH_1831</name>
</gene>
<dbReference type="InParanoid" id="S7W8C9"/>
<organism evidence="2 3">
    <name type="scientific">Spraguea lophii (strain 42_110)</name>
    <name type="common">Microsporidian parasite</name>
    <dbReference type="NCBI Taxonomy" id="1358809"/>
    <lineage>
        <taxon>Eukaryota</taxon>
        <taxon>Fungi</taxon>
        <taxon>Fungi incertae sedis</taxon>
        <taxon>Microsporidia</taxon>
        <taxon>Spragueidae</taxon>
        <taxon>Spraguea</taxon>
    </lineage>
</organism>
<sequence length="271" mass="30453">MFLHLFSTILCSETAFRCADPRGTSVVYVKVHVDAPAIPMLHSEVSVSQGMDFNMLSGPMNFFRSIFDMVNEDIQKYGVQLHGDFSELNFAEFSPTYDLRTCMFEASPSATRGSVAMAVIKSQEKKPEIGNRIVLLFCPDKVLFPSTLTLFPTSSCGNLAAIVYGTPSSLKEAIKNVLYKLVTGESYSLPGSGESSHFNQKTCKYVERCINKEENPIGIFIRELKSVRHLSSEKYIFKPGDKVKEKDLNDNIFFLRAENFDDKYPPSDDEE</sequence>
<keyword evidence="1" id="KW-0732">Signal</keyword>
<dbReference type="EMBL" id="ATCN01000397">
    <property type="protein sequence ID" value="EPR79120.1"/>
    <property type="molecule type" value="Genomic_DNA"/>
</dbReference>
<evidence type="ECO:0000256" key="1">
    <source>
        <dbReference type="SAM" id="SignalP"/>
    </source>
</evidence>
<feature type="chain" id="PRO_5004545987" evidence="1">
    <location>
        <begin position="20"/>
        <end position="271"/>
    </location>
</feature>
<dbReference type="VEuPathDB" id="MicrosporidiaDB:SLOPH_1831"/>
<keyword evidence="3" id="KW-1185">Reference proteome</keyword>
<dbReference type="HOGENOM" id="CLU_953762_0_0_1"/>
<reference evidence="3" key="1">
    <citation type="journal article" date="2013" name="PLoS Genet.">
        <title>The genome of Spraguea lophii and the basis of host-microsporidian interactions.</title>
        <authorList>
            <person name="Campbell S.E."/>
            <person name="Williams T.A."/>
            <person name="Yousuf A."/>
            <person name="Soanes D.M."/>
            <person name="Paszkiewicz K.H."/>
            <person name="Williams B.A.P."/>
        </authorList>
    </citation>
    <scope>NUCLEOTIDE SEQUENCE [LARGE SCALE GENOMIC DNA]</scope>
    <source>
        <strain evidence="3">42_110</strain>
    </source>
</reference>
<name>S7W8C9_SPRLO</name>
<proteinExistence type="predicted"/>
<protein>
    <submittedName>
        <fullName evidence="2">Uncharacterized protein</fullName>
    </submittedName>
</protein>
<dbReference type="Proteomes" id="UP000014978">
    <property type="component" value="Unassembled WGS sequence"/>
</dbReference>
<dbReference type="OMA" id="NFERNAQ"/>
<dbReference type="OrthoDB" id="2192073at2759"/>